<protein>
    <recommendedName>
        <fullName evidence="3">Transcriptional regulator, AbiEi antitoxin, Type IV TA system</fullName>
    </recommendedName>
</protein>
<gene>
    <name evidence="1" type="ORF">HP467_08045</name>
</gene>
<organism evidence="1 2">
    <name type="scientific">Curtobacterium citreum</name>
    <dbReference type="NCBI Taxonomy" id="2036"/>
    <lineage>
        <taxon>Bacteria</taxon>
        <taxon>Bacillati</taxon>
        <taxon>Actinomycetota</taxon>
        <taxon>Actinomycetes</taxon>
        <taxon>Micrococcales</taxon>
        <taxon>Microbacteriaceae</taxon>
        <taxon>Curtobacterium</taxon>
    </lineage>
</organism>
<evidence type="ECO:0000313" key="1">
    <source>
        <dbReference type="EMBL" id="NUU28063.1"/>
    </source>
</evidence>
<accession>A0A850DX88</accession>
<reference evidence="1 2" key="1">
    <citation type="submission" date="2020-05" db="EMBL/GenBank/DDBJ databases">
        <title>Genome Sequencing of Type Strains.</title>
        <authorList>
            <person name="Lemaire J.F."/>
            <person name="Inderbitzin P."/>
            <person name="Gregorio O.A."/>
            <person name="Collins S.B."/>
            <person name="Wespe N."/>
            <person name="Knight-Connoni V."/>
        </authorList>
    </citation>
    <scope>NUCLEOTIDE SEQUENCE [LARGE SCALE GENOMIC DNA]</scope>
    <source>
        <strain evidence="1 2">DSM 20512</strain>
    </source>
</reference>
<dbReference type="RefSeq" id="WP_175325865.1">
    <property type="nucleotide sequence ID" value="NZ_BAAAWP010000001.1"/>
</dbReference>
<proteinExistence type="predicted"/>
<evidence type="ECO:0000313" key="2">
    <source>
        <dbReference type="Proteomes" id="UP000539146"/>
    </source>
</evidence>
<dbReference type="AlphaFoldDB" id="A0A850DX88"/>
<evidence type="ECO:0008006" key="3">
    <source>
        <dbReference type="Google" id="ProtNLM"/>
    </source>
</evidence>
<comment type="caution">
    <text evidence="1">The sequence shown here is derived from an EMBL/GenBank/DDBJ whole genome shotgun (WGS) entry which is preliminary data.</text>
</comment>
<sequence length="317" mass="34872">MARLEIVVGGETDPSGRRGRGHRERALRGELVRVGPGRFVLGDEWRRATPGERHIARVKAVHDRLAPRLIVSHASAAALHGLPWPGEFSDLVEVIDPLRSTGQTLRSVYKRPGAGRQFRLAEMTATGRRLTDLATTAVDLAIAYPLRTSVPALDAVLARGTDRERLIAALVAARPVRHRARAEREVAIADGRSGSPGESVARVALDEVGAPQPELQHRFDDDAGLVGFVDFWFPEQGVVLEYDGRVKYTDPALRRPGQTAADVVVAEKRREDRIRRCPGVNGFGRIGHAETKDTELLREVLRSLGVPTTRPRFTTVR</sequence>
<name>A0A850DX88_9MICO</name>
<dbReference type="Proteomes" id="UP000539146">
    <property type="component" value="Unassembled WGS sequence"/>
</dbReference>
<dbReference type="EMBL" id="JABMCG010000097">
    <property type="protein sequence ID" value="NUU28063.1"/>
    <property type="molecule type" value="Genomic_DNA"/>
</dbReference>